<proteinExistence type="predicted"/>
<evidence type="ECO:0000259" key="3">
    <source>
        <dbReference type="Pfam" id="PF01551"/>
    </source>
</evidence>
<organism evidence="4 5">
    <name type="scientific">Candidatus Uhrbacteria bacterium RIFCSPHIGHO2_02_FULL_57_19</name>
    <dbReference type="NCBI Taxonomy" id="1802391"/>
    <lineage>
        <taxon>Bacteria</taxon>
        <taxon>Candidatus Uhriibacteriota</taxon>
    </lineage>
</organism>
<comment type="caution">
    <text evidence="4">The sequence shown here is derived from an EMBL/GenBank/DDBJ whole genome shotgun (WGS) entry which is preliminary data.</text>
</comment>
<keyword evidence="1" id="KW-0472">Membrane</keyword>
<dbReference type="SUPFAM" id="SSF51261">
    <property type="entry name" value="Duplicated hybrid motif"/>
    <property type="match status" value="1"/>
</dbReference>
<feature type="domain" description="M23ase beta-sheet core" evidence="3">
    <location>
        <begin position="368"/>
        <end position="453"/>
    </location>
</feature>
<keyword evidence="2" id="KW-0732">Signal</keyword>
<dbReference type="EMBL" id="MGDZ01000033">
    <property type="protein sequence ID" value="OGL73414.1"/>
    <property type="molecule type" value="Genomic_DNA"/>
</dbReference>
<dbReference type="InterPro" id="IPR016047">
    <property type="entry name" value="M23ase_b-sheet_dom"/>
</dbReference>
<feature type="transmembrane region" description="Helical" evidence="1">
    <location>
        <begin position="205"/>
        <end position="223"/>
    </location>
</feature>
<evidence type="ECO:0000256" key="2">
    <source>
        <dbReference type="SAM" id="SignalP"/>
    </source>
</evidence>
<evidence type="ECO:0000313" key="4">
    <source>
        <dbReference type="EMBL" id="OGL73414.1"/>
    </source>
</evidence>
<keyword evidence="1" id="KW-1133">Transmembrane helix</keyword>
<dbReference type="InterPro" id="IPR011055">
    <property type="entry name" value="Dup_hybrid_motif"/>
</dbReference>
<dbReference type="Pfam" id="PF01551">
    <property type="entry name" value="Peptidase_M23"/>
    <property type="match status" value="1"/>
</dbReference>
<dbReference type="AlphaFoldDB" id="A0A1F7U6N3"/>
<feature type="signal peptide" evidence="2">
    <location>
        <begin position="1"/>
        <end position="31"/>
    </location>
</feature>
<accession>A0A1F7U6N3</accession>
<gene>
    <name evidence="4" type="ORF">A3D72_01630</name>
</gene>
<keyword evidence="1" id="KW-0812">Transmembrane</keyword>
<dbReference type="Proteomes" id="UP000176303">
    <property type="component" value="Unassembled WGS sequence"/>
</dbReference>
<dbReference type="Pfam" id="PF18895">
    <property type="entry name" value="T4SS_pilin"/>
    <property type="match status" value="1"/>
</dbReference>
<dbReference type="InterPro" id="IPR043993">
    <property type="entry name" value="T4SS_pilin"/>
</dbReference>
<name>A0A1F7U6N3_9BACT</name>
<feature type="transmembrane region" description="Helical" evidence="1">
    <location>
        <begin position="244"/>
        <end position="265"/>
    </location>
</feature>
<feature type="chain" id="PRO_5009533013" description="M23ase beta-sheet core domain-containing protein" evidence="2">
    <location>
        <begin position="32"/>
        <end position="524"/>
    </location>
</feature>
<protein>
    <recommendedName>
        <fullName evidence="3">M23ase beta-sheet core domain-containing protein</fullName>
    </recommendedName>
</protein>
<dbReference type="CDD" id="cd12797">
    <property type="entry name" value="M23_peptidase"/>
    <property type="match status" value="1"/>
</dbReference>
<evidence type="ECO:0000313" key="5">
    <source>
        <dbReference type="Proteomes" id="UP000176303"/>
    </source>
</evidence>
<reference evidence="4 5" key="1">
    <citation type="journal article" date="2016" name="Nat. Commun.">
        <title>Thousands of microbial genomes shed light on interconnected biogeochemical processes in an aquifer system.</title>
        <authorList>
            <person name="Anantharaman K."/>
            <person name="Brown C.T."/>
            <person name="Hug L.A."/>
            <person name="Sharon I."/>
            <person name="Castelle C.J."/>
            <person name="Probst A.J."/>
            <person name="Thomas B.C."/>
            <person name="Singh A."/>
            <person name="Wilkins M.J."/>
            <person name="Karaoz U."/>
            <person name="Brodie E.L."/>
            <person name="Williams K.H."/>
            <person name="Hubbard S.S."/>
            <person name="Banfield J.F."/>
        </authorList>
    </citation>
    <scope>NUCLEOTIDE SEQUENCE [LARGE SCALE GENOMIC DNA]</scope>
</reference>
<dbReference type="STRING" id="1802391.A3D72_01630"/>
<dbReference type="Gene3D" id="2.70.70.10">
    <property type="entry name" value="Glucose Permease (Domain IIA)"/>
    <property type="match status" value="1"/>
</dbReference>
<sequence length="524" mass="56503">MTEKRFTVFRLAVAAAMLTATFWLTPERALAQTSAFTQCTSDADCAGQRCIKADEKICEEQKKLIQDACSGRSENQCSGLIQAQSAFQDVDLTNYNVGLVSNFVCKWENGSCAFKEDVFNTQFCQNLKHEINGSDRYRGKKYCSVFGLQPAAAPAEGPPVNIEFRPPLLSIPVPGIPEFSEVKLQGPEGQRYYIIPWLAQYLEAIYRYALSIIGVVATVMVVYGGIRWLTAAGNMTAIGEAKKVIGNAVIGLIIALGSYLILFTINPEIVKFRALRVAFIEQATLPLAYAEIAEGEGESGTGAGRPGAGAGGCAHYAQEISSQGIQCQAGSAMPSPTGLGWNCNYHTQQAQQIRGSTPSGSKPLLDVKSLDIIGAYGAVIKAPVAGVVKLKPGKREDCRGSTNGRFAATCPSGNRLEIQFGNGYQYNMAHISEFLVSDGTRVEAGQSIAKVGGKCCRVLNGERFDTPEWKTKTSWTGHFWNDGCTHPEPNCRPPWETGNAPGPHVHVSITLGEQTAIPILACVR</sequence>
<evidence type="ECO:0000256" key="1">
    <source>
        <dbReference type="SAM" id="Phobius"/>
    </source>
</evidence>